<evidence type="ECO:0000256" key="2">
    <source>
        <dbReference type="SAM" id="Phobius"/>
    </source>
</evidence>
<proteinExistence type="predicted"/>
<dbReference type="PANTHER" id="PTHR37305:SF1">
    <property type="entry name" value="MEMBRANE PROTEIN"/>
    <property type="match status" value="1"/>
</dbReference>
<feature type="transmembrane region" description="Helical" evidence="2">
    <location>
        <begin position="162"/>
        <end position="184"/>
    </location>
</feature>
<feature type="transmembrane region" description="Helical" evidence="2">
    <location>
        <begin position="334"/>
        <end position="351"/>
    </location>
</feature>
<protein>
    <recommendedName>
        <fullName evidence="5">ABC transporter permease</fullName>
    </recommendedName>
</protein>
<dbReference type="EMBL" id="CP025746">
    <property type="protein sequence ID" value="QAA33038.1"/>
    <property type="molecule type" value="Genomic_DNA"/>
</dbReference>
<dbReference type="KEGG" id="cmah:C1I91_16105"/>
<feature type="transmembrane region" description="Helical" evidence="2">
    <location>
        <begin position="305"/>
        <end position="325"/>
    </location>
</feature>
<dbReference type="OrthoDB" id="2024038at2"/>
<dbReference type="PANTHER" id="PTHR37305">
    <property type="entry name" value="INTEGRAL MEMBRANE PROTEIN-RELATED"/>
    <property type="match status" value="1"/>
</dbReference>
<dbReference type="Pfam" id="PF12679">
    <property type="entry name" value="ABC2_membrane_2"/>
    <property type="match status" value="1"/>
</dbReference>
<gene>
    <name evidence="3" type="ORF">C1I91_16105</name>
</gene>
<keyword evidence="4" id="KW-1185">Reference proteome</keyword>
<feature type="transmembrane region" description="Helical" evidence="2">
    <location>
        <begin position="279"/>
        <end position="299"/>
    </location>
</feature>
<dbReference type="RefSeq" id="WP_128213770.1">
    <property type="nucleotide sequence ID" value="NZ_CP025746.1"/>
</dbReference>
<sequence>MYKLIKNELLKEIKKKKTIIMLFMLVIAMFFANLYALDNRSSSSPENRIKQNQKFIDDLKVNLEKSNNENQKKDIKNKIKDIESSNKELQFQVDNKDLDWKALAQRKISDIDAKLSNLSSGKTEDKDSLEISKKMYQICLDKNIEPTYSGDKDKAFNLIMNVIRLLSMFFIPIFVVVIISDSIAGEFNPMTIRMLLVRPVSKMKIYLSKFIALNILTVGSVLLVELVNFLILGLMMGFENPQLPNIVGGKYQNDLLNGVSLVHGSMYLLPIWKMLMLGIGLQVLYMVCACGFIMMVSTIAKNSILSVSINFVVCVGVSLFTNVIARSDSESIKALYNIIFAGYFDGVSIITGDLSRTMKNPNISISSSFLIISIQLALFCLLGTLIFNRKEKTI</sequence>
<keyword evidence="2" id="KW-0472">Membrane</keyword>
<keyword evidence="1" id="KW-0175">Coiled coil</keyword>
<feature type="transmembrane region" description="Helical" evidence="2">
    <location>
        <begin position="205"/>
        <end position="235"/>
    </location>
</feature>
<evidence type="ECO:0008006" key="5">
    <source>
        <dbReference type="Google" id="ProtNLM"/>
    </source>
</evidence>
<dbReference type="GO" id="GO:0005886">
    <property type="term" value="C:plasma membrane"/>
    <property type="evidence" value="ECO:0007669"/>
    <property type="project" value="UniProtKB-SubCell"/>
</dbReference>
<dbReference type="GO" id="GO:0140359">
    <property type="term" value="F:ABC-type transporter activity"/>
    <property type="evidence" value="ECO:0007669"/>
    <property type="project" value="InterPro"/>
</dbReference>
<accession>A0A3R5QV70</accession>
<evidence type="ECO:0000313" key="4">
    <source>
        <dbReference type="Proteomes" id="UP000286268"/>
    </source>
</evidence>
<name>A0A3R5QV70_9CLOT</name>
<keyword evidence="2" id="KW-1133">Transmembrane helix</keyword>
<feature type="transmembrane region" description="Helical" evidence="2">
    <location>
        <begin position="363"/>
        <end position="387"/>
    </location>
</feature>
<keyword evidence="2" id="KW-0812">Transmembrane</keyword>
<dbReference type="AlphaFoldDB" id="A0A3R5QV70"/>
<evidence type="ECO:0000256" key="1">
    <source>
        <dbReference type="SAM" id="Coils"/>
    </source>
</evidence>
<reference evidence="3 4" key="1">
    <citation type="submission" date="2018-01" db="EMBL/GenBank/DDBJ databases">
        <title>Genome Sequencing and Assembly of Anaerobacter polyendosporus strain CT4.</title>
        <authorList>
            <person name="Tachaapaikoon C."/>
            <person name="Sutheeworapong S."/>
            <person name="Jenjaroenpun P."/>
            <person name="Wongsurawat T."/>
            <person name="Nookeaw I."/>
            <person name="Cheawchanlertfa P."/>
            <person name="Kosugi A."/>
            <person name="Cheevadhanarak S."/>
            <person name="Ratanakhanokchai K."/>
        </authorList>
    </citation>
    <scope>NUCLEOTIDE SEQUENCE [LARGE SCALE GENOMIC DNA]</scope>
    <source>
        <strain evidence="3 4">CT4</strain>
    </source>
</reference>
<organism evidence="3 4">
    <name type="scientific">Clostridium manihotivorum</name>
    <dbReference type="NCBI Taxonomy" id="2320868"/>
    <lineage>
        <taxon>Bacteria</taxon>
        <taxon>Bacillati</taxon>
        <taxon>Bacillota</taxon>
        <taxon>Clostridia</taxon>
        <taxon>Eubacteriales</taxon>
        <taxon>Clostridiaceae</taxon>
        <taxon>Clostridium</taxon>
    </lineage>
</organism>
<feature type="transmembrane region" description="Helical" evidence="2">
    <location>
        <begin position="20"/>
        <end position="37"/>
    </location>
</feature>
<evidence type="ECO:0000313" key="3">
    <source>
        <dbReference type="EMBL" id="QAA33038.1"/>
    </source>
</evidence>
<feature type="coiled-coil region" evidence="1">
    <location>
        <begin position="56"/>
        <end position="92"/>
    </location>
</feature>
<dbReference type="Proteomes" id="UP000286268">
    <property type="component" value="Chromosome"/>
</dbReference>